<feature type="domain" description="F-box associated beta-propeller type 3" evidence="1">
    <location>
        <begin position="40"/>
        <end position="110"/>
    </location>
</feature>
<dbReference type="EMBL" id="JBBNAE010000002">
    <property type="protein sequence ID" value="KAK9145479.1"/>
    <property type="molecule type" value="Genomic_DNA"/>
</dbReference>
<protein>
    <recommendedName>
        <fullName evidence="1">F-box associated beta-propeller type 3 domain-containing protein</fullName>
    </recommendedName>
</protein>
<dbReference type="PANTHER" id="PTHR31672">
    <property type="entry name" value="BNACNNG10540D PROTEIN"/>
    <property type="match status" value="1"/>
</dbReference>
<name>A0AAP0PK07_9MAGN</name>
<dbReference type="Pfam" id="PF08268">
    <property type="entry name" value="FBA_3"/>
    <property type="match status" value="2"/>
</dbReference>
<comment type="caution">
    <text evidence="2">The sequence shown here is derived from an EMBL/GenBank/DDBJ whole genome shotgun (WGS) entry which is preliminary data.</text>
</comment>
<dbReference type="InterPro" id="IPR050796">
    <property type="entry name" value="SCF_F-box_component"/>
</dbReference>
<gene>
    <name evidence="2" type="ORF">Sjap_005382</name>
</gene>
<dbReference type="PANTHER" id="PTHR31672:SF13">
    <property type="entry name" value="F-BOX PROTEIN CPR30-LIKE"/>
    <property type="match status" value="1"/>
</dbReference>
<dbReference type="Proteomes" id="UP001417504">
    <property type="component" value="Unassembled WGS sequence"/>
</dbReference>
<dbReference type="InterPro" id="IPR013187">
    <property type="entry name" value="F-box-assoc_dom_typ3"/>
</dbReference>
<evidence type="ECO:0000313" key="2">
    <source>
        <dbReference type="EMBL" id="KAK9145479.1"/>
    </source>
</evidence>
<dbReference type="InterPro" id="IPR017451">
    <property type="entry name" value="F-box-assoc_interact_dom"/>
</dbReference>
<dbReference type="NCBIfam" id="TIGR01640">
    <property type="entry name" value="F_box_assoc_1"/>
    <property type="match status" value="1"/>
</dbReference>
<accession>A0AAP0PK07</accession>
<reference evidence="2 3" key="1">
    <citation type="submission" date="2024-01" db="EMBL/GenBank/DDBJ databases">
        <title>Genome assemblies of Stephania.</title>
        <authorList>
            <person name="Yang L."/>
        </authorList>
    </citation>
    <scope>NUCLEOTIDE SEQUENCE [LARGE SCALE GENOMIC DNA]</scope>
    <source>
        <strain evidence="2">QJT</strain>
        <tissue evidence="2">Leaf</tissue>
    </source>
</reference>
<dbReference type="AlphaFoldDB" id="A0AAP0PK07"/>
<keyword evidence="3" id="KW-1185">Reference proteome</keyword>
<evidence type="ECO:0000259" key="1">
    <source>
        <dbReference type="Pfam" id="PF08268"/>
    </source>
</evidence>
<organism evidence="2 3">
    <name type="scientific">Stephania japonica</name>
    <dbReference type="NCBI Taxonomy" id="461633"/>
    <lineage>
        <taxon>Eukaryota</taxon>
        <taxon>Viridiplantae</taxon>
        <taxon>Streptophyta</taxon>
        <taxon>Embryophyta</taxon>
        <taxon>Tracheophyta</taxon>
        <taxon>Spermatophyta</taxon>
        <taxon>Magnoliopsida</taxon>
        <taxon>Ranunculales</taxon>
        <taxon>Menispermaceae</taxon>
        <taxon>Menispermoideae</taxon>
        <taxon>Cissampelideae</taxon>
        <taxon>Stephania</taxon>
    </lineage>
</organism>
<sequence length="343" mass="39168">MIKSNSNIYSLNIVDGNLLVVDPHCPYETSFFDDDDDDDEILGSCNGLICLFSVYFKSVWNPSTRERIILPDCPPRLSGDFVDYLEVSYGFGCDLITNDYKVVEVHAYHHDDENALPKARVTGKLTNGALHWMAQHCDTAVEPSELIISFHITSEEFKEVPLPEFTDGKVYFGMAVLVGSLCIIRIDTLPVELWVMKNYGVRESWTMFFSIGQHVYDNSQHAWCRPLCLLKNGEVLLDKNEEHLILYDLKDGRVRNICIRGLSKWDEMEIYVESLVTFNFEESQANGMDNGQVYVEMEGHAMNGATSEGSSSSSAPIYIEEQLQRHVERIVDERLSWLSIYFI</sequence>
<feature type="domain" description="F-box associated beta-propeller type 3" evidence="1">
    <location>
        <begin position="123"/>
        <end position="264"/>
    </location>
</feature>
<evidence type="ECO:0000313" key="3">
    <source>
        <dbReference type="Proteomes" id="UP001417504"/>
    </source>
</evidence>
<proteinExistence type="predicted"/>